<name>A0A835R7F9_VANPL</name>
<dbReference type="CDD" id="cd16664">
    <property type="entry name" value="RING-Ubox_PUB"/>
    <property type="match status" value="1"/>
</dbReference>
<sequence>MGWREERVQLRNLAINVPSFFRCPISLDVMKSPVSLSTGVTYDRSSIRRWLDAGNSTCPVTMQAVRTDDLVPNLTLQRLIHLWGASTVSDDSFLVNRHPAAGILRDLRSSPDPASPLRHLADFLLDSDVDDFEKNRLIGEDSCAKALSDVLKKMPGRSTRWRSPPFCLAFRIEGRDILESRVDAATILSSILSSNPDSVVPISEQTDLIPELIRLIRPAEEGIGKGKTDRSAVDAGLACLVAISGVRRARASIVKKGIVAEATKLLTTDASATVAEKALRLLQVASGLSEGRSAICEMADECLGAVLGKMMKVGRRGTESAVLVLWSVCHHFRNKRAVKAVASANGSMTKFLLLMQSNCSPSVRHMAGDLLKIFGVNSKSRLAGYDTKTTHIMPF</sequence>
<keyword evidence="3 5" id="KW-0808">Transferase</keyword>
<dbReference type="EMBL" id="JADCNM010000004">
    <property type="protein sequence ID" value="KAG0486935.1"/>
    <property type="molecule type" value="Genomic_DNA"/>
</dbReference>
<dbReference type="PANTHER" id="PTHR22849:SF163">
    <property type="entry name" value="U-BOX DOMAIN-CONTAINING PROTEIN"/>
    <property type="match status" value="1"/>
</dbReference>
<feature type="domain" description="U-box" evidence="6">
    <location>
        <begin position="16"/>
        <end position="90"/>
    </location>
</feature>
<comment type="function">
    <text evidence="5">Functions as an E3 ubiquitin ligase.</text>
</comment>
<dbReference type="FunFam" id="3.30.40.10:FF:000442">
    <property type="entry name" value="RING-type E3 ubiquitin transferase"/>
    <property type="match status" value="1"/>
</dbReference>
<evidence type="ECO:0000256" key="4">
    <source>
        <dbReference type="ARBA" id="ARBA00022786"/>
    </source>
</evidence>
<dbReference type="GO" id="GO:0016567">
    <property type="term" value="P:protein ubiquitination"/>
    <property type="evidence" value="ECO:0007669"/>
    <property type="project" value="UniProtKB-UniRule"/>
</dbReference>
<evidence type="ECO:0000313" key="8">
    <source>
        <dbReference type="Proteomes" id="UP000639772"/>
    </source>
</evidence>
<dbReference type="Pfam" id="PF04564">
    <property type="entry name" value="U-box"/>
    <property type="match status" value="1"/>
</dbReference>
<dbReference type="InterPro" id="IPR016024">
    <property type="entry name" value="ARM-type_fold"/>
</dbReference>
<dbReference type="InterPro" id="IPR045210">
    <property type="entry name" value="RING-Ubox_PUB"/>
</dbReference>
<dbReference type="SUPFAM" id="SSF48371">
    <property type="entry name" value="ARM repeat"/>
    <property type="match status" value="1"/>
</dbReference>
<comment type="catalytic activity">
    <reaction evidence="1 5">
        <text>S-ubiquitinyl-[E2 ubiquitin-conjugating enzyme]-L-cysteine + [acceptor protein]-L-lysine = [E2 ubiquitin-conjugating enzyme]-L-cysteine + N(6)-ubiquitinyl-[acceptor protein]-L-lysine.</text>
        <dbReference type="EC" id="2.3.2.27"/>
    </reaction>
</comment>
<evidence type="ECO:0000259" key="6">
    <source>
        <dbReference type="PROSITE" id="PS51698"/>
    </source>
</evidence>
<protein>
    <recommendedName>
        <fullName evidence="5 6">U-box domain-containing protein</fullName>
        <ecNumber evidence="5">2.3.2.27</ecNumber>
    </recommendedName>
    <alternativeName>
        <fullName evidence="5">RING-type E3 ubiquitin transferase PUB</fullName>
    </alternativeName>
</protein>
<evidence type="ECO:0000256" key="1">
    <source>
        <dbReference type="ARBA" id="ARBA00000900"/>
    </source>
</evidence>
<dbReference type="EC" id="2.3.2.27" evidence="5"/>
<dbReference type="SMART" id="SM00504">
    <property type="entry name" value="Ubox"/>
    <property type="match status" value="1"/>
</dbReference>
<gene>
    <name evidence="7" type="ORF">HPP92_009030</name>
</gene>
<evidence type="ECO:0000256" key="3">
    <source>
        <dbReference type="ARBA" id="ARBA00022679"/>
    </source>
</evidence>
<keyword evidence="4 5" id="KW-0833">Ubl conjugation pathway</keyword>
<dbReference type="Gene3D" id="1.25.10.10">
    <property type="entry name" value="Leucine-rich Repeat Variant"/>
    <property type="match status" value="1"/>
</dbReference>
<evidence type="ECO:0000256" key="2">
    <source>
        <dbReference type="ARBA" id="ARBA00004906"/>
    </source>
</evidence>
<dbReference type="GO" id="GO:0061630">
    <property type="term" value="F:ubiquitin protein ligase activity"/>
    <property type="evidence" value="ECO:0007669"/>
    <property type="project" value="UniProtKB-UniRule"/>
</dbReference>
<dbReference type="UniPathway" id="UPA00143"/>
<accession>A0A835R7F9</accession>
<dbReference type="InterPro" id="IPR011989">
    <property type="entry name" value="ARM-like"/>
</dbReference>
<dbReference type="AlphaFoldDB" id="A0A835R7F9"/>
<dbReference type="Proteomes" id="UP000639772">
    <property type="component" value="Unassembled WGS sequence"/>
</dbReference>
<dbReference type="InterPro" id="IPR058678">
    <property type="entry name" value="ARM_PUB"/>
</dbReference>
<comment type="pathway">
    <text evidence="2 5">Protein modification; protein ubiquitination.</text>
</comment>
<organism evidence="7 8">
    <name type="scientific">Vanilla planifolia</name>
    <name type="common">Vanilla</name>
    <dbReference type="NCBI Taxonomy" id="51239"/>
    <lineage>
        <taxon>Eukaryota</taxon>
        <taxon>Viridiplantae</taxon>
        <taxon>Streptophyta</taxon>
        <taxon>Embryophyta</taxon>
        <taxon>Tracheophyta</taxon>
        <taxon>Spermatophyta</taxon>
        <taxon>Magnoliopsida</taxon>
        <taxon>Liliopsida</taxon>
        <taxon>Asparagales</taxon>
        <taxon>Orchidaceae</taxon>
        <taxon>Vanilloideae</taxon>
        <taxon>Vanilleae</taxon>
        <taxon>Vanilla</taxon>
    </lineage>
</organism>
<dbReference type="Gene3D" id="3.30.40.10">
    <property type="entry name" value="Zinc/RING finger domain, C3HC4 (zinc finger)"/>
    <property type="match status" value="1"/>
</dbReference>
<proteinExistence type="predicted"/>
<dbReference type="SUPFAM" id="SSF57850">
    <property type="entry name" value="RING/U-box"/>
    <property type="match status" value="1"/>
</dbReference>
<dbReference type="InterPro" id="IPR045185">
    <property type="entry name" value="PUB22/23/24-like"/>
</dbReference>
<dbReference type="PROSITE" id="PS51698">
    <property type="entry name" value="U_BOX"/>
    <property type="match status" value="1"/>
</dbReference>
<dbReference type="InterPro" id="IPR013083">
    <property type="entry name" value="Znf_RING/FYVE/PHD"/>
</dbReference>
<evidence type="ECO:0000256" key="5">
    <source>
        <dbReference type="RuleBase" id="RU369093"/>
    </source>
</evidence>
<evidence type="ECO:0000313" key="7">
    <source>
        <dbReference type="EMBL" id="KAG0486935.1"/>
    </source>
</evidence>
<comment type="caution">
    <text evidence="7">The sequence shown here is derived from an EMBL/GenBank/DDBJ whole genome shotgun (WGS) entry which is preliminary data.</text>
</comment>
<dbReference type="InterPro" id="IPR003613">
    <property type="entry name" value="Ubox_domain"/>
</dbReference>
<dbReference type="OrthoDB" id="10064100at2759"/>
<reference evidence="7 8" key="1">
    <citation type="journal article" date="2020" name="Nat. Food">
        <title>A phased Vanilla planifolia genome enables genetic improvement of flavour and production.</title>
        <authorList>
            <person name="Hasing T."/>
            <person name="Tang H."/>
            <person name="Brym M."/>
            <person name="Khazi F."/>
            <person name="Huang T."/>
            <person name="Chambers A.H."/>
        </authorList>
    </citation>
    <scope>NUCLEOTIDE SEQUENCE [LARGE SCALE GENOMIC DNA]</scope>
    <source>
        <tissue evidence="7">Leaf</tissue>
    </source>
</reference>
<dbReference type="PANTHER" id="PTHR22849">
    <property type="entry name" value="WDSAM1 PROTEIN"/>
    <property type="match status" value="1"/>
</dbReference>
<dbReference type="Pfam" id="PF25598">
    <property type="entry name" value="ARM_PUB"/>
    <property type="match status" value="1"/>
</dbReference>